<organism evidence="12">
    <name type="scientific">Cuerna arida</name>
    <dbReference type="NCBI Taxonomy" id="1464854"/>
    <lineage>
        <taxon>Eukaryota</taxon>
        <taxon>Metazoa</taxon>
        <taxon>Ecdysozoa</taxon>
        <taxon>Arthropoda</taxon>
        <taxon>Hexapoda</taxon>
        <taxon>Insecta</taxon>
        <taxon>Pterygota</taxon>
        <taxon>Neoptera</taxon>
        <taxon>Paraneoptera</taxon>
        <taxon>Hemiptera</taxon>
        <taxon>Auchenorrhyncha</taxon>
        <taxon>Membracoidea</taxon>
        <taxon>Cicadellidae</taxon>
        <taxon>Cicadellinae</taxon>
        <taxon>Proconiini</taxon>
        <taxon>Cuerna</taxon>
    </lineage>
</organism>
<feature type="domain" description="C2H2-type" evidence="11">
    <location>
        <begin position="48"/>
        <end position="75"/>
    </location>
</feature>
<feature type="non-terminal residue" evidence="12">
    <location>
        <position position="206"/>
    </location>
</feature>
<evidence type="ECO:0000256" key="1">
    <source>
        <dbReference type="ARBA" id="ARBA00004123"/>
    </source>
</evidence>
<dbReference type="GO" id="GO:0008270">
    <property type="term" value="F:zinc ion binding"/>
    <property type="evidence" value="ECO:0007669"/>
    <property type="project" value="UniProtKB-KW"/>
</dbReference>
<evidence type="ECO:0000259" key="11">
    <source>
        <dbReference type="PROSITE" id="PS50157"/>
    </source>
</evidence>
<proteinExistence type="predicted"/>
<dbReference type="GO" id="GO:0005634">
    <property type="term" value="C:nucleus"/>
    <property type="evidence" value="ECO:0007669"/>
    <property type="project" value="UniProtKB-SubCell"/>
</dbReference>
<dbReference type="Pfam" id="PF00096">
    <property type="entry name" value="zf-C2H2"/>
    <property type="match status" value="3"/>
</dbReference>
<evidence type="ECO:0000256" key="6">
    <source>
        <dbReference type="ARBA" id="ARBA00023015"/>
    </source>
</evidence>
<keyword evidence="6" id="KW-0805">Transcription regulation</keyword>
<dbReference type="PROSITE" id="PS50157">
    <property type="entry name" value="ZINC_FINGER_C2H2_2"/>
    <property type="match status" value="3"/>
</dbReference>
<evidence type="ECO:0000256" key="8">
    <source>
        <dbReference type="ARBA" id="ARBA00023242"/>
    </source>
</evidence>
<accession>A0A1B6G8P6</accession>
<evidence type="ECO:0000256" key="5">
    <source>
        <dbReference type="ARBA" id="ARBA00022833"/>
    </source>
</evidence>
<reference evidence="12" key="1">
    <citation type="submission" date="2015-11" db="EMBL/GenBank/DDBJ databases">
        <title>De novo transcriptome assembly of four potential Pierce s Disease insect vectors from Arizona vineyards.</title>
        <authorList>
            <person name="Tassone E.E."/>
        </authorList>
    </citation>
    <scope>NUCLEOTIDE SEQUENCE</scope>
</reference>
<evidence type="ECO:0000256" key="9">
    <source>
        <dbReference type="PROSITE-ProRule" id="PRU00042"/>
    </source>
</evidence>
<dbReference type="SUPFAM" id="SSF57667">
    <property type="entry name" value="beta-beta-alpha zinc fingers"/>
    <property type="match status" value="2"/>
</dbReference>
<dbReference type="InterPro" id="IPR036236">
    <property type="entry name" value="Znf_C2H2_sf"/>
</dbReference>
<dbReference type="PANTHER" id="PTHR24394:SF48">
    <property type="entry name" value="ZINC FINGER PROTEIN 771"/>
    <property type="match status" value="1"/>
</dbReference>
<evidence type="ECO:0000313" key="12">
    <source>
        <dbReference type="EMBL" id="JAS58789.1"/>
    </source>
</evidence>
<dbReference type="PANTHER" id="PTHR24394">
    <property type="entry name" value="ZINC FINGER PROTEIN"/>
    <property type="match status" value="1"/>
</dbReference>
<feature type="domain" description="C2H2-type" evidence="11">
    <location>
        <begin position="20"/>
        <end position="47"/>
    </location>
</feature>
<dbReference type="GO" id="GO:0000981">
    <property type="term" value="F:DNA-binding transcription factor activity, RNA polymerase II-specific"/>
    <property type="evidence" value="ECO:0007669"/>
    <property type="project" value="TreeGrafter"/>
</dbReference>
<keyword evidence="2" id="KW-0479">Metal-binding</keyword>
<evidence type="ECO:0000256" key="2">
    <source>
        <dbReference type="ARBA" id="ARBA00022723"/>
    </source>
</evidence>
<dbReference type="Gene3D" id="3.30.160.60">
    <property type="entry name" value="Classic Zinc Finger"/>
    <property type="match status" value="2"/>
</dbReference>
<dbReference type="FunFam" id="3.30.160.60:FF:000126">
    <property type="entry name" value="Mds1 and evi1 complex locus protein"/>
    <property type="match status" value="1"/>
</dbReference>
<dbReference type="PROSITE" id="PS00028">
    <property type="entry name" value="ZINC_FINGER_C2H2_1"/>
    <property type="match status" value="2"/>
</dbReference>
<keyword evidence="4 9" id="KW-0863">Zinc-finger</keyword>
<gene>
    <name evidence="12" type="ORF">g.1940</name>
</gene>
<dbReference type="EMBL" id="GECZ01010980">
    <property type="protein sequence ID" value="JAS58789.1"/>
    <property type="molecule type" value="Transcribed_RNA"/>
</dbReference>
<evidence type="ECO:0000256" key="7">
    <source>
        <dbReference type="ARBA" id="ARBA00023163"/>
    </source>
</evidence>
<name>A0A1B6G8P6_9HEMI</name>
<dbReference type="InterPro" id="IPR013087">
    <property type="entry name" value="Znf_C2H2_type"/>
</dbReference>
<dbReference type="GO" id="GO:0003677">
    <property type="term" value="F:DNA binding"/>
    <property type="evidence" value="ECO:0007669"/>
    <property type="project" value="UniProtKB-KW"/>
</dbReference>
<evidence type="ECO:0000256" key="3">
    <source>
        <dbReference type="ARBA" id="ARBA00022737"/>
    </source>
</evidence>
<feature type="non-terminal residue" evidence="12">
    <location>
        <position position="1"/>
    </location>
</feature>
<keyword evidence="5" id="KW-0862">Zinc</keyword>
<protein>
    <recommendedName>
        <fullName evidence="11">C2H2-type domain-containing protein</fullName>
    </recommendedName>
</protein>
<dbReference type="AlphaFoldDB" id="A0A1B6G8P6"/>
<feature type="region of interest" description="Disordered" evidence="10">
    <location>
        <begin position="92"/>
        <end position="112"/>
    </location>
</feature>
<keyword evidence="3" id="KW-0677">Repeat</keyword>
<comment type="subcellular location">
    <subcellularLocation>
        <location evidence="1">Nucleus</location>
    </subcellularLocation>
</comment>
<dbReference type="FunFam" id="3.30.160.60:FF:000150">
    <property type="entry name" value="Mds1 and evi1 complex locus protein"/>
    <property type="match status" value="1"/>
</dbReference>
<keyword evidence="7" id="KW-0804">Transcription</keyword>
<keyword evidence="8" id="KW-0539">Nucleus</keyword>
<evidence type="ECO:0000256" key="10">
    <source>
        <dbReference type="SAM" id="MobiDB-lite"/>
    </source>
</evidence>
<dbReference type="SMART" id="SM00355">
    <property type="entry name" value="ZnF_C2H2"/>
    <property type="match status" value="3"/>
</dbReference>
<evidence type="ECO:0000256" key="4">
    <source>
        <dbReference type="ARBA" id="ARBA00022771"/>
    </source>
</evidence>
<sequence length="206" mass="23476">TDRSNLQRHIRTSHVGARSHACDECGKTFASSSGLKQHSHIHSSVKPFQCEVCLKSYTQFSNLCRHKRMHTGCRQQVKCSRCGQTFSTSNSLSKHKRFCDSGNSRTPPPGSMPHIPPHTSPNPYHMFTRPPFYLPPSIIPPYNHPPMFPTGHPAAPFFNSSFMNQHQLNEDKLDLKTDLKPGSMKFHQYHPNEEHLMSLLKVKTEM</sequence>
<feature type="domain" description="C2H2-type" evidence="11">
    <location>
        <begin position="77"/>
        <end position="105"/>
    </location>
</feature>